<dbReference type="GeneTree" id="ENSGT00760000119766"/>
<sequence length="122" mass="13450">MKVAVIVAVALLALAQGSFGQEASEVEKLGQYIDTLKTQILSSVNAQFLTTQPATTFHLCPRRTLQSQLEPVAAQLQEQLKSFTTSLEEQIKPMATNVQAQIQPMVQSFQDQITTFIKQLGE</sequence>
<dbReference type="HOGENOM" id="CLU_164857_0_0_1"/>
<evidence type="ECO:0000313" key="3">
    <source>
        <dbReference type="Proteomes" id="UP000007303"/>
    </source>
</evidence>
<reference evidence="2" key="3">
    <citation type="submission" date="2025-09" db="UniProtKB">
        <authorList>
            <consortium name="Ensembl"/>
        </authorList>
    </citation>
    <scope>IDENTIFICATION</scope>
</reference>
<reference evidence="3" key="1">
    <citation type="journal article" date="2004" name="Nature">
        <title>Genome duplication in the teleost fish Tetraodon nigroviridis reveals the early vertebrate proto-karyotype.</title>
        <authorList>
            <person name="Jaillon O."/>
            <person name="Aury J.-M."/>
            <person name="Brunet F."/>
            <person name="Petit J.-L."/>
            <person name="Stange-Thomann N."/>
            <person name="Mauceli E."/>
            <person name="Bouneau L."/>
            <person name="Fischer C."/>
            <person name="Ozouf-Costaz C."/>
            <person name="Bernot A."/>
            <person name="Nicaud S."/>
            <person name="Jaffe D."/>
            <person name="Fisher S."/>
            <person name="Lutfalla G."/>
            <person name="Dossat C."/>
            <person name="Segurens B."/>
            <person name="Dasilva C."/>
            <person name="Salanoubat M."/>
            <person name="Levy M."/>
            <person name="Boudet N."/>
            <person name="Castellano S."/>
            <person name="Anthouard V."/>
            <person name="Jubin C."/>
            <person name="Castelli V."/>
            <person name="Katinka M."/>
            <person name="Vacherie B."/>
            <person name="Biemont C."/>
            <person name="Skalli Z."/>
            <person name="Cattolico L."/>
            <person name="Poulain J."/>
            <person name="De Berardinis V."/>
            <person name="Cruaud C."/>
            <person name="Duprat S."/>
            <person name="Brottier P."/>
            <person name="Coutanceau J.-P."/>
            <person name="Gouzy J."/>
            <person name="Parra G."/>
            <person name="Lardier G."/>
            <person name="Chapple C."/>
            <person name="McKernan K.J."/>
            <person name="McEwan P."/>
            <person name="Bosak S."/>
            <person name="Kellis M."/>
            <person name="Volff J.-N."/>
            <person name="Guigo R."/>
            <person name="Zody M.C."/>
            <person name="Mesirov J."/>
            <person name="Lindblad-Toh K."/>
            <person name="Birren B."/>
            <person name="Nusbaum C."/>
            <person name="Kahn D."/>
            <person name="Robinson-Rechavi M."/>
            <person name="Laudet V."/>
            <person name="Schachter V."/>
            <person name="Quetier F."/>
            <person name="Saurin W."/>
            <person name="Scarpelli C."/>
            <person name="Wincker P."/>
            <person name="Lander E.S."/>
            <person name="Weissenbach J."/>
            <person name="Roest Crollius H."/>
        </authorList>
    </citation>
    <scope>NUCLEOTIDE SEQUENCE [LARGE SCALE GENOMIC DNA]</scope>
</reference>
<feature type="signal peptide" evidence="1">
    <location>
        <begin position="1"/>
        <end position="20"/>
    </location>
</feature>
<name>H3CUT1_TETNG</name>
<dbReference type="SUPFAM" id="SSF58113">
    <property type="entry name" value="Apolipoprotein A-I"/>
    <property type="match status" value="1"/>
</dbReference>
<reference evidence="2" key="2">
    <citation type="submission" date="2025-08" db="UniProtKB">
        <authorList>
            <consortium name="Ensembl"/>
        </authorList>
    </citation>
    <scope>IDENTIFICATION</scope>
</reference>
<evidence type="ECO:0008006" key="4">
    <source>
        <dbReference type="Google" id="ProtNLM"/>
    </source>
</evidence>
<accession>H3CUT1</accession>
<protein>
    <recommendedName>
        <fullName evidence="4">Antifreeze protein type IV</fullName>
    </recommendedName>
</protein>
<dbReference type="OMA" id="QSAVMKF"/>
<feature type="chain" id="PRO_5003582508" description="Antifreeze protein type IV" evidence="1">
    <location>
        <begin position="21"/>
        <end position="122"/>
    </location>
</feature>
<dbReference type="Proteomes" id="UP000007303">
    <property type="component" value="Unassembled WGS sequence"/>
</dbReference>
<dbReference type="STRING" id="99883.ENSTNIP00000012015"/>
<dbReference type="InParanoid" id="H3CUT1"/>
<proteinExistence type="predicted"/>
<evidence type="ECO:0000313" key="2">
    <source>
        <dbReference type="Ensembl" id="ENSTNIP00000012015.1"/>
    </source>
</evidence>
<keyword evidence="3" id="KW-1185">Reference proteome</keyword>
<evidence type="ECO:0000256" key="1">
    <source>
        <dbReference type="SAM" id="SignalP"/>
    </source>
</evidence>
<keyword evidence="1" id="KW-0732">Signal</keyword>
<organism evidence="2 3">
    <name type="scientific">Tetraodon nigroviridis</name>
    <name type="common">Spotted green pufferfish</name>
    <name type="synonym">Chelonodon nigroviridis</name>
    <dbReference type="NCBI Taxonomy" id="99883"/>
    <lineage>
        <taxon>Eukaryota</taxon>
        <taxon>Metazoa</taxon>
        <taxon>Chordata</taxon>
        <taxon>Craniata</taxon>
        <taxon>Vertebrata</taxon>
        <taxon>Euteleostomi</taxon>
        <taxon>Actinopterygii</taxon>
        <taxon>Neopterygii</taxon>
        <taxon>Teleostei</taxon>
        <taxon>Neoteleostei</taxon>
        <taxon>Acanthomorphata</taxon>
        <taxon>Eupercaria</taxon>
        <taxon>Tetraodontiformes</taxon>
        <taxon>Tetradontoidea</taxon>
        <taxon>Tetraodontidae</taxon>
        <taxon>Tetraodon</taxon>
    </lineage>
</organism>
<dbReference type="Gene3D" id="1.20.120.20">
    <property type="entry name" value="Apolipoprotein"/>
    <property type="match status" value="1"/>
</dbReference>
<dbReference type="Ensembl" id="ENSTNIT00000012205.1">
    <property type="protein sequence ID" value="ENSTNIP00000012015.1"/>
    <property type="gene ID" value="ENSTNIG00000009154.1"/>
</dbReference>
<dbReference type="AlphaFoldDB" id="H3CUT1"/>